<dbReference type="Proteomes" id="UP000054097">
    <property type="component" value="Unassembled WGS sequence"/>
</dbReference>
<reference evidence="3 4" key="1">
    <citation type="submission" date="2014-04" db="EMBL/GenBank/DDBJ databases">
        <authorList>
            <consortium name="DOE Joint Genome Institute"/>
            <person name="Kuo A."/>
            <person name="Zuccaro A."/>
            <person name="Kohler A."/>
            <person name="Nagy L.G."/>
            <person name="Floudas D."/>
            <person name="Copeland A."/>
            <person name="Barry K.W."/>
            <person name="Cichocki N."/>
            <person name="Veneault-Fourrey C."/>
            <person name="LaButti K."/>
            <person name="Lindquist E.A."/>
            <person name="Lipzen A."/>
            <person name="Lundell T."/>
            <person name="Morin E."/>
            <person name="Murat C."/>
            <person name="Sun H."/>
            <person name="Tunlid A."/>
            <person name="Henrissat B."/>
            <person name="Grigoriev I.V."/>
            <person name="Hibbett D.S."/>
            <person name="Martin F."/>
            <person name="Nordberg H.P."/>
            <person name="Cantor M.N."/>
            <person name="Hua S.X."/>
        </authorList>
    </citation>
    <scope>NUCLEOTIDE SEQUENCE [LARGE SCALE GENOMIC DNA]</scope>
    <source>
        <strain evidence="3 4">MAFF 305830</strain>
    </source>
</reference>
<dbReference type="HOGENOM" id="CLU_1778617_0_0_1"/>
<feature type="signal peptide" evidence="2">
    <location>
        <begin position="1"/>
        <end position="24"/>
    </location>
</feature>
<protein>
    <submittedName>
        <fullName evidence="3">Uncharacterized protein</fullName>
    </submittedName>
</protein>
<accession>A0A0C3B1F5</accession>
<feature type="chain" id="PRO_5002161270" evidence="2">
    <location>
        <begin position="25"/>
        <end position="146"/>
    </location>
</feature>
<feature type="compositionally biased region" description="Low complexity" evidence="1">
    <location>
        <begin position="37"/>
        <end position="58"/>
    </location>
</feature>
<reference evidence="4" key="2">
    <citation type="submission" date="2015-01" db="EMBL/GenBank/DDBJ databases">
        <title>Evolutionary Origins and Diversification of the Mycorrhizal Mutualists.</title>
        <authorList>
            <consortium name="DOE Joint Genome Institute"/>
            <consortium name="Mycorrhizal Genomics Consortium"/>
            <person name="Kohler A."/>
            <person name="Kuo A."/>
            <person name="Nagy L.G."/>
            <person name="Floudas D."/>
            <person name="Copeland A."/>
            <person name="Barry K.W."/>
            <person name="Cichocki N."/>
            <person name="Veneault-Fourrey C."/>
            <person name="LaButti K."/>
            <person name="Lindquist E.A."/>
            <person name="Lipzen A."/>
            <person name="Lundell T."/>
            <person name="Morin E."/>
            <person name="Murat C."/>
            <person name="Riley R."/>
            <person name="Ohm R."/>
            <person name="Sun H."/>
            <person name="Tunlid A."/>
            <person name="Henrissat B."/>
            <person name="Grigoriev I.V."/>
            <person name="Hibbett D.S."/>
            <person name="Martin F."/>
        </authorList>
    </citation>
    <scope>NUCLEOTIDE SEQUENCE [LARGE SCALE GENOMIC DNA]</scope>
    <source>
        <strain evidence="4">MAFF 305830</strain>
    </source>
</reference>
<gene>
    <name evidence="3" type="ORF">M408DRAFT_328148</name>
</gene>
<dbReference type="AlphaFoldDB" id="A0A0C3B1F5"/>
<evidence type="ECO:0000313" key="3">
    <source>
        <dbReference type="EMBL" id="KIM30605.1"/>
    </source>
</evidence>
<organism evidence="3 4">
    <name type="scientific">Serendipita vermifera MAFF 305830</name>
    <dbReference type="NCBI Taxonomy" id="933852"/>
    <lineage>
        <taxon>Eukaryota</taxon>
        <taxon>Fungi</taxon>
        <taxon>Dikarya</taxon>
        <taxon>Basidiomycota</taxon>
        <taxon>Agaricomycotina</taxon>
        <taxon>Agaricomycetes</taxon>
        <taxon>Sebacinales</taxon>
        <taxon>Serendipitaceae</taxon>
        <taxon>Serendipita</taxon>
    </lineage>
</organism>
<proteinExistence type="predicted"/>
<name>A0A0C3B1F5_SERVB</name>
<sequence>MWYTRRLFLWYALVAFIFHASLEGAFVRAQQGGISPSTSSASSTSTSTSASTSGAAATDNPSVSIQISTVTYISTLISTQVVTTGVENGGGLSSSTSGRTRSTATVIQTVPPLVVPTASSGFSNFRIDPAAVLSLAAGMSIMFALF</sequence>
<feature type="region of interest" description="Disordered" evidence="1">
    <location>
        <begin position="35"/>
        <end position="59"/>
    </location>
</feature>
<keyword evidence="4" id="KW-1185">Reference proteome</keyword>
<keyword evidence="2" id="KW-0732">Signal</keyword>
<evidence type="ECO:0000256" key="1">
    <source>
        <dbReference type="SAM" id="MobiDB-lite"/>
    </source>
</evidence>
<dbReference type="EMBL" id="KN824284">
    <property type="protein sequence ID" value="KIM30605.1"/>
    <property type="molecule type" value="Genomic_DNA"/>
</dbReference>
<evidence type="ECO:0000256" key="2">
    <source>
        <dbReference type="SAM" id="SignalP"/>
    </source>
</evidence>
<evidence type="ECO:0000313" key="4">
    <source>
        <dbReference type="Proteomes" id="UP000054097"/>
    </source>
</evidence>